<dbReference type="Proteomes" id="UP000028488">
    <property type="component" value="Plasmid pPDG4"/>
</dbReference>
<organism evidence="1 2">
    <name type="scientific">Rhodococcus opacus</name>
    <name type="common">Nocardia opaca</name>
    <dbReference type="NCBI Taxonomy" id="37919"/>
    <lineage>
        <taxon>Bacteria</taxon>
        <taxon>Bacillati</taxon>
        <taxon>Actinomycetota</taxon>
        <taxon>Actinomycetes</taxon>
        <taxon>Mycobacteriales</taxon>
        <taxon>Nocardiaceae</taxon>
        <taxon>Rhodococcus</taxon>
    </lineage>
</organism>
<dbReference type="RefSeq" id="WP_128644259.1">
    <property type="nucleotide sequence ID" value="NZ_CP008951.1"/>
</dbReference>
<dbReference type="CDD" id="cd18703">
    <property type="entry name" value="PIN_VapC-like"/>
    <property type="match status" value="1"/>
</dbReference>
<evidence type="ECO:0000313" key="2">
    <source>
        <dbReference type="Proteomes" id="UP000028488"/>
    </source>
</evidence>
<proteinExistence type="predicted"/>
<gene>
    <name evidence="1" type="ORF">EP51_46830</name>
</gene>
<sequence>MIARPIIDAGPALNFLAINKERLLIDAMGPLSTPETVRNEVLRKSRSTKDLRFRAVENVLKKIPVRFLEVLSDDETPELDAAVTRLSRLPLPERKTIAEDLGETMVVAHAVVKAEAGHDVIVIIDDRGGAAMATAEKNRMDRLRSQGRAVGSITLVNTVTILRRAAGRRKYLPDKAAMQEIYSRLRQCDDGLLPIKRTNLLDPDLWK</sequence>
<dbReference type="AlphaFoldDB" id="A0A076F744"/>
<accession>A0A076F744</accession>
<evidence type="ECO:0008006" key="3">
    <source>
        <dbReference type="Google" id="ProtNLM"/>
    </source>
</evidence>
<evidence type="ECO:0000313" key="1">
    <source>
        <dbReference type="EMBL" id="AII11484.1"/>
    </source>
</evidence>
<dbReference type="EMBL" id="CP008951">
    <property type="protein sequence ID" value="AII11484.1"/>
    <property type="molecule type" value="Genomic_DNA"/>
</dbReference>
<name>A0A076F744_RHOOP</name>
<geneLocation type="plasmid" evidence="1 2">
    <name>pPDG4</name>
</geneLocation>
<protein>
    <recommendedName>
        <fullName evidence="3">PIN domain-containing protein</fullName>
    </recommendedName>
</protein>
<keyword evidence="1" id="KW-0614">Plasmid</keyword>
<reference evidence="1 2" key="1">
    <citation type="submission" date="2014-07" db="EMBL/GenBank/DDBJ databases">
        <title>Genome Sequence of Rhodococcus opacus Strain R7, a Biodegrader of Mono- and Polycyclic Aromatic Hydrocarbons.</title>
        <authorList>
            <person name="Di Gennaro P."/>
            <person name="Zampolli J."/>
            <person name="Presti I."/>
            <person name="Cappelletti M."/>
            <person name="D'Ursi P."/>
            <person name="Orro A."/>
            <person name="Mezzelani A."/>
            <person name="Milanesi L."/>
        </authorList>
    </citation>
    <scope>NUCLEOTIDE SEQUENCE [LARGE SCALE GENOMIC DNA]</scope>
    <source>
        <strain evidence="1 2">R7</strain>
        <plasmid evidence="1">pPDG4</plasmid>
    </source>
</reference>